<evidence type="ECO:0000313" key="2">
    <source>
        <dbReference type="Proteomes" id="UP001205486"/>
    </source>
</evidence>
<name>A0ACC6AM97_NITWI</name>
<protein>
    <submittedName>
        <fullName evidence="1">Uncharacterized protein</fullName>
    </submittedName>
</protein>
<gene>
    <name evidence="1" type="ORF">J2S34_003125</name>
</gene>
<organism evidence="1 2">
    <name type="scientific">Nitrobacter winogradskyi</name>
    <name type="common">Nitrobacter agilis</name>
    <dbReference type="NCBI Taxonomy" id="913"/>
    <lineage>
        <taxon>Bacteria</taxon>
        <taxon>Pseudomonadati</taxon>
        <taxon>Pseudomonadota</taxon>
        <taxon>Alphaproteobacteria</taxon>
        <taxon>Hyphomicrobiales</taxon>
        <taxon>Nitrobacteraceae</taxon>
        <taxon>Nitrobacter</taxon>
    </lineage>
</organism>
<accession>A0ACC6AM97</accession>
<proteinExistence type="predicted"/>
<evidence type="ECO:0000313" key="1">
    <source>
        <dbReference type="EMBL" id="MCP2000677.1"/>
    </source>
</evidence>
<keyword evidence="2" id="KW-1185">Reference proteome</keyword>
<reference evidence="1" key="1">
    <citation type="submission" date="2022-03" db="EMBL/GenBank/DDBJ databases">
        <title>Interactions between chemoautotrophic and heterotrophic bacteria.</title>
        <authorList>
            <person name="Santoro A."/>
        </authorList>
    </citation>
    <scope>NUCLEOTIDE SEQUENCE</scope>
    <source>
        <strain evidence="1">Nb-106</strain>
    </source>
</reference>
<sequence length="38" mass="4141">MDESPEVTLSEIYPPTVNESETITDAQKDDGGDSMILI</sequence>
<dbReference type="EMBL" id="JALJZS010000002">
    <property type="protein sequence ID" value="MCP2000677.1"/>
    <property type="molecule type" value="Genomic_DNA"/>
</dbReference>
<comment type="caution">
    <text evidence="1">The sequence shown here is derived from an EMBL/GenBank/DDBJ whole genome shotgun (WGS) entry which is preliminary data.</text>
</comment>
<dbReference type="Proteomes" id="UP001205486">
    <property type="component" value="Unassembled WGS sequence"/>
</dbReference>